<dbReference type="RefSeq" id="WP_189066963.1">
    <property type="nucleotide sequence ID" value="NZ_BMPE01000001.1"/>
</dbReference>
<comment type="caution">
    <text evidence="3">The sequence shown here is derived from an EMBL/GenBank/DDBJ whole genome shotgun (WGS) entry which is preliminary data.</text>
</comment>
<dbReference type="Proteomes" id="UP000604341">
    <property type="component" value="Unassembled WGS sequence"/>
</dbReference>
<keyword evidence="1" id="KW-0175">Coiled coil</keyword>
<dbReference type="InterPro" id="IPR041677">
    <property type="entry name" value="DNA2/NAM7_AAA_11"/>
</dbReference>
<dbReference type="Pfam" id="PF13086">
    <property type="entry name" value="AAA_11"/>
    <property type="match status" value="1"/>
</dbReference>
<dbReference type="InterPro" id="IPR027417">
    <property type="entry name" value="P-loop_NTPase"/>
</dbReference>
<evidence type="ECO:0000256" key="1">
    <source>
        <dbReference type="SAM" id="Coils"/>
    </source>
</evidence>
<dbReference type="Gene3D" id="3.40.50.300">
    <property type="entry name" value="P-loop containing nucleotide triphosphate hydrolases"/>
    <property type="match status" value="3"/>
</dbReference>
<keyword evidence="4" id="KW-1185">Reference proteome</keyword>
<dbReference type="InterPro" id="IPR050534">
    <property type="entry name" value="Coronavir_polyprotein_1ab"/>
</dbReference>
<evidence type="ECO:0000313" key="4">
    <source>
        <dbReference type="Proteomes" id="UP000604341"/>
    </source>
</evidence>
<dbReference type="PANTHER" id="PTHR43788">
    <property type="entry name" value="DNA2/NAM7 HELICASE FAMILY MEMBER"/>
    <property type="match status" value="1"/>
</dbReference>
<dbReference type="SUPFAM" id="SSF52540">
    <property type="entry name" value="P-loop containing nucleoside triphosphate hydrolases"/>
    <property type="match status" value="1"/>
</dbReference>
<reference evidence="4" key="1">
    <citation type="journal article" date="2019" name="Int. J. Syst. Evol. Microbiol.">
        <title>The Global Catalogue of Microorganisms (GCM) 10K type strain sequencing project: providing services to taxonomists for standard genome sequencing and annotation.</title>
        <authorList>
            <consortium name="The Broad Institute Genomics Platform"/>
            <consortium name="The Broad Institute Genome Sequencing Center for Infectious Disease"/>
            <person name="Wu L."/>
            <person name="Ma J."/>
        </authorList>
    </citation>
    <scope>NUCLEOTIDE SEQUENCE [LARGE SCALE GENOMIC DNA]</scope>
    <source>
        <strain evidence="4">JCM 19173</strain>
    </source>
</reference>
<accession>A0ABQ2FDY1</accession>
<sequence>MEATTRERTTKVFQFLQEFTGLKYKPQRTSDNDSLLWLHSLPQEPEVTNAARLTEREVTPDEWLVLRKPKFRPAPMVPAELTDWLTSPVGQPDRPPVVLTQRVITTVIPDDDLQPQQIQETLFLEDDAQALAAWGRYEREWHAWAAEERRARTVQDRYSQLFDFHQKLESFGETYELRLGLGYLAWRTPGGSEVRRHLLTARAALTFDALRGVLTVTAAGDGARTTLEQDMLDADERPLAQVQDHIHQALAESGEEVWSATILPQLLEAWVNAAGERGSYLPELTPPRGAPADPTVHWAPALILRRRGERSLVAAYADIVRQAGQLDTIPEPLRRFVEVSNEPPGRGMSGTSGGQRATEVYFPLPANDAQLEIIRRLERQPGVLVQGPPGTGKSHTIVNLVSHLLATDQRVLVTSHTARALKVLRDKFPAELAALCVTHLRGEEGAKATLERSVQEITQRSAHREPETRETARLNALSYELEKARKEEDTLLDDLRRIRQGEVGDLNLEGYLGSAQETGARLRAQEAQFGWLTELGNPVQSAPLTDAQALRLLALLREFTAEEETELAQHWNGRDTLLAPETFLQFVREEAEAVTTSDRHAGGRAHLGFATLQDTAPDVRRALLDALRELSRAVQTIHAGPDAWLIGAVAATLKGQAGLWQEVRAQTDAHLPSLLTHGDWLEETAVSGLGTRDPQTVQADAETVLAHLRAGGGWGNFLMKPAAVKTRQYLREEVRVGGRAADTPEVLEALLQHFRLHQRLAGLETLWKEVGLPVSGSMKRRLLALREAQEALTRLDELQDRLTEARTATRSVAGLPEPRWWDSAELDRLTAGVQAASAEATATARRQVLNDLLPALEGLALRPDTHPVTRELIKAVQTRDPDAYSQAHRRVLHLTARKQLLEERDQLMATLRRTAPTLADELRTQPEDAVWDERLRSLEAAWRWLRADAELARLSNPDTEVDVRQRLAACRQRIRDTLRDLATHRAWVNTLNRLTQREQQGLVRWQRAMKSLGKGTGKHAERHRQTARAALEEARTAIPAWIMPLHLVGETFTLRPGMFDVVIVDEASQAGPESLFLTFIAKKIIIVGDDKQIEPEGVGLQTDRLDALVGRYLTGLPAPEILGERKASLFGFGAYTYADRISLREHFRCMPEIIKFSSELSYEDQPLIALRQFGADRLAPLVARHVTDGYTVPRGDKTNPAEARAIVDQIKACILDPRYRDADGRAKTIGVVSLVGDTQAEEIAALLRAEVSERELEERKVVCGNA</sequence>
<feature type="domain" description="DNA2/NAM7 helicase helicase" evidence="2">
    <location>
        <begin position="367"/>
        <end position="489"/>
    </location>
</feature>
<evidence type="ECO:0000313" key="3">
    <source>
        <dbReference type="EMBL" id="GGK85698.1"/>
    </source>
</evidence>
<evidence type="ECO:0000259" key="2">
    <source>
        <dbReference type="Pfam" id="PF13086"/>
    </source>
</evidence>
<dbReference type="PANTHER" id="PTHR43788:SF8">
    <property type="entry name" value="DNA-BINDING PROTEIN SMUBP-2"/>
    <property type="match status" value="1"/>
</dbReference>
<name>A0ABQ2FDY1_9DEIO</name>
<gene>
    <name evidence="3" type="ORF">GCM10010844_00260</name>
</gene>
<feature type="coiled-coil region" evidence="1">
    <location>
        <begin position="781"/>
        <end position="808"/>
    </location>
</feature>
<protein>
    <recommendedName>
        <fullName evidence="2">DNA2/NAM7 helicase helicase domain-containing protein</fullName>
    </recommendedName>
</protein>
<proteinExistence type="predicted"/>
<dbReference type="EMBL" id="BMPE01000001">
    <property type="protein sequence ID" value="GGK85698.1"/>
    <property type="molecule type" value="Genomic_DNA"/>
</dbReference>
<organism evidence="3 4">
    <name type="scientific">Deinococcus radiotolerans</name>
    <dbReference type="NCBI Taxonomy" id="1309407"/>
    <lineage>
        <taxon>Bacteria</taxon>
        <taxon>Thermotogati</taxon>
        <taxon>Deinococcota</taxon>
        <taxon>Deinococci</taxon>
        <taxon>Deinococcales</taxon>
        <taxon>Deinococcaceae</taxon>
        <taxon>Deinococcus</taxon>
    </lineage>
</organism>